<dbReference type="Proteomes" id="UP000238348">
    <property type="component" value="Chromosome"/>
</dbReference>
<evidence type="ECO:0000313" key="2">
    <source>
        <dbReference type="EMBL" id="AUX44502.1"/>
    </source>
</evidence>
<proteinExistence type="predicted"/>
<feature type="region of interest" description="Disordered" evidence="1">
    <location>
        <begin position="1177"/>
        <end position="1199"/>
    </location>
</feature>
<dbReference type="EMBL" id="CP012673">
    <property type="protein sequence ID" value="AUX44502.1"/>
    <property type="molecule type" value="Genomic_DNA"/>
</dbReference>
<dbReference type="AlphaFoldDB" id="A0A2L0EYY1"/>
<dbReference type="SUPFAM" id="SSF51445">
    <property type="entry name" value="(Trans)glycosidases"/>
    <property type="match status" value="1"/>
</dbReference>
<reference evidence="2 3" key="1">
    <citation type="submission" date="2015-09" db="EMBL/GenBank/DDBJ databases">
        <title>Sorangium comparison.</title>
        <authorList>
            <person name="Zaburannyi N."/>
            <person name="Bunk B."/>
            <person name="Overmann J."/>
            <person name="Mueller R."/>
        </authorList>
    </citation>
    <scope>NUCLEOTIDE SEQUENCE [LARGE SCALE GENOMIC DNA]</scope>
    <source>
        <strain evidence="2 3">So ce26</strain>
    </source>
</reference>
<evidence type="ECO:0008006" key="4">
    <source>
        <dbReference type="Google" id="ProtNLM"/>
    </source>
</evidence>
<evidence type="ECO:0000256" key="1">
    <source>
        <dbReference type="SAM" id="MobiDB-lite"/>
    </source>
</evidence>
<dbReference type="RefSeq" id="WP_159397414.1">
    <property type="nucleotide sequence ID" value="NZ_CP012673.1"/>
</dbReference>
<name>A0A2L0EYY1_SORCE</name>
<dbReference type="InterPro" id="IPR017853">
    <property type="entry name" value="GH"/>
</dbReference>
<protein>
    <recommendedName>
        <fullName evidence="4">Asl1-like glycosyl hydrolase catalytic domain-containing protein</fullName>
    </recommendedName>
</protein>
<dbReference type="OrthoDB" id="8553452at2"/>
<accession>A0A2L0EYY1</accession>
<dbReference type="Gene3D" id="3.20.20.80">
    <property type="entry name" value="Glycosidases"/>
    <property type="match status" value="1"/>
</dbReference>
<evidence type="ECO:0000313" key="3">
    <source>
        <dbReference type="Proteomes" id="UP000238348"/>
    </source>
</evidence>
<organism evidence="2 3">
    <name type="scientific">Sorangium cellulosum</name>
    <name type="common">Polyangium cellulosum</name>
    <dbReference type="NCBI Taxonomy" id="56"/>
    <lineage>
        <taxon>Bacteria</taxon>
        <taxon>Pseudomonadati</taxon>
        <taxon>Myxococcota</taxon>
        <taxon>Polyangia</taxon>
        <taxon>Polyangiales</taxon>
        <taxon>Polyangiaceae</taxon>
        <taxon>Sorangium</taxon>
    </lineage>
</organism>
<sequence length="1199" mass="130317">MGCLGTVVFVWGCGAHEAEAPFSGEAVVEARQGLVAATVSWQNVAWVDAADGSLRRSTGWGWHAGASSVQQLDAGDGYVEFSTEETNLAKMAGLGHGDRDQHYADVDYAVFLRGDGVVEVIEQGHGQGTFGTYAAGDVFRVEVHDGQVRYRRNGLVFHTSNTPPTYPLALDTSLHDEGATITGAQIASCAAGETSCMPPELWKNVRYAIASERSLTRDPDGWGWYAGASSVQHLDAGDGYVEFSTEETNLAKMAGLGHGDSDQHYADIDYAVFLRGDRVVEIIEQGHGHGTFGTYTAGDVFRVEVHGGQVRYRRNGLVFHTSNTPPTYPLALDTSLHDGRATITRANVDSCPAGDTRCMPPGFWKNVRYATADEGAPGALTRSPDGWGWYAGASSAQQLDAGDGYVEFSTEETNLAKMAGLSHGDGDPHYADIDYAVFLRGDGVVEVIEQGHGHGTFGTYAAGDVFRVEVYGGQVRYRRNGLVFHTSNTPPTYPLVLDTSLHDALATITRARVASCEAGDTSCVRPELWKNVRYATAKDGSLARGSDGWGWYAGASSVQQLDAGDGYVEFSTAESTLAKVAGLNRSDGDQHYGDIDYAVFLRGDGGVEVLEQGHGRGLFGTYTAGDVFRVEVSHGQVRYRKNGLVFHTSSTPPTYPLALDTSLHDSGATITNAQVSSYAATSGDAQIFGIHDPGGELLMTSAGRTGWVVHSELVGDTNRHDYRPDLGALVRLNWGYGSDGTLPCEDRYDEFAQKAAAFVQNSSGAHIWIIGNEANLSAEWPSCGGTPQKITPERYVRAFQKARAAIHGVPGHQGDKVVMQGVGVWNTEIGMNWIEYYEAILNALGKGGLDGIALHTYSRDAVPGNVSADHVDPRDHRQWGFRAYRDFLNATPSWARSLPVYITETDQMESWRDANEGWVRAAYKEIHDWNSGEESEQHQKVQALALYRWLSGTNEAHDYGIDDALAVQQDFIEAMANSYPAPDPAQPSESYENECSLEDIGVPPATSAETKFVLSGFIQRFWNQNGGLPIFGHPISSARRVINSSGMYVCAQLFERHRIELNLNDDSTVKLEDGRPFVTLGRVGTERIPRDQEMISAHEVGYEATGGSAADCLTFEGIVDYKICGAFKAYWSAHGLDGGADHLTLFGYPQSKPFTYRNKDGVPHVAQYFERARLEYHPDDPRQPVKGGLLGSELKSGER</sequence>
<gene>
    <name evidence="2" type="ORF">SOCE26_059660</name>
</gene>